<name>A0A152A8H3_TIELA</name>
<evidence type="ECO:0000256" key="6">
    <source>
        <dbReference type="ARBA" id="ARBA00023136"/>
    </source>
</evidence>
<evidence type="ECO:0000256" key="1">
    <source>
        <dbReference type="ARBA" id="ARBA00004651"/>
    </source>
</evidence>
<dbReference type="EMBL" id="LODT01000004">
    <property type="protein sequence ID" value="KYR02377.1"/>
    <property type="molecule type" value="Genomic_DNA"/>
</dbReference>
<keyword evidence="5 8" id="KW-1133">Transmembrane helix</keyword>
<evidence type="ECO:0000256" key="4">
    <source>
        <dbReference type="ARBA" id="ARBA00022692"/>
    </source>
</evidence>
<evidence type="ECO:0000256" key="3">
    <source>
        <dbReference type="ARBA" id="ARBA00022475"/>
    </source>
</evidence>
<dbReference type="GO" id="GO:0005886">
    <property type="term" value="C:plasma membrane"/>
    <property type="evidence" value="ECO:0007669"/>
    <property type="project" value="UniProtKB-SubCell"/>
</dbReference>
<evidence type="ECO:0000256" key="2">
    <source>
        <dbReference type="ARBA" id="ARBA00005914"/>
    </source>
</evidence>
<dbReference type="GO" id="GO:0015204">
    <property type="term" value="F:urea transmembrane transporter activity"/>
    <property type="evidence" value="ECO:0007669"/>
    <property type="project" value="InterPro"/>
</dbReference>
<evidence type="ECO:0000313" key="10">
    <source>
        <dbReference type="Proteomes" id="UP000076078"/>
    </source>
</evidence>
<feature type="transmembrane region" description="Helical" evidence="8">
    <location>
        <begin position="226"/>
        <end position="245"/>
    </location>
</feature>
<dbReference type="Pfam" id="PF03253">
    <property type="entry name" value="UT"/>
    <property type="match status" value="1"/>
</dbReference>
<comment type="caution">
    <text evidence="9">The sequence shown here is derived from an EMBL/GenBank/DDBJ whole genome shotgun (WGS) entry which is preliminary data.</text>
</comment>
<organism evidence="9 10">
    <name type="scientific">Tieghemostelium lacteum</name>
    <name type="common">Slime mold</name>
    <name type="synonym">Dictyostelium lacteum</name>
    <dbReference type="NCBI Taxonomy" id="361077"/>
    <lineage>
        <taxon>Eukaryota</taxon>
        <taxon>Amoebozoa</taxon>
        <taxon>Evosea</taxon>
        <taxon>Eumycetozoa</taxon>
        <taxon>Dictyostelia</taxon>
        <taxon>Dictyosteliales</taxon>
        <taxon>Raperosteliaceae</taxon>
        <taxon>Tieghemostelium</taxon>
    </lineage>
</organism>
<dbReference type="AlphaFoldDB" id="A0A152A8H3"/>
<sequence>MGQIFLMENSLTGLLFLIACCFDSYRMAAVSLFCTAIATLSAYLFRFDSQNIVKGLYGFNAALIGQAMIFYFEVNGLVMVGAIIGSILSACMMEFFIRKKLPPFTFPFISITWILLALLKIGSVTTDRAPGPITDWHQIGFSDFAIPAHAFGQVIFQGHILAGILTVLGIYLESPNSAFYGIIATMVSVAIAYSEGQPETAIRGGLSSFNAVLSGIACAGDRVIDGFYMVIATIVSTYFFIFLLGYKFTTLTFPFVVSLWLVVSLKYLEKLIVKKYNIIFHPNTTLENESTSPLPIKITNDKISNTSNSITTLSRTSSFKNIQNPLSLSRSNSLTIFHTISSPTPQTQSKPIELEVINSFNIDSSSSVEIDIKNNEYLIESTLDSINNNNKTHSRNS</sequence>
<keyword evidence="6 8" id="KW-0472">Membrane</keyword>
<dbReference type="Gene3D" id="1.10.3430.10">
    <property type="entry name" value="Ammonium transporter AmtB like domains"/>
    <property type="match status" value="1"/>
</dbReference>
<dbReference type="PANTHER" id="PTHR10464">
    <property type="entry name" value="UREA TRANSPORTER"/>
    <property type="match status" value="1"/>
</dbReference>
<dbReference type="InterPro" id="IPR029020">
    <property type="entry name" value="Ammonium/urea_transptr"/>
</dbReference>
<feature type="transmembrane region" description="Helical" evidence="8">
    <location>
        <begin position="251"/>
        <end position="268"/>
    </location>
</feature>
<feature type="transmembrane region" description="Helical" evidence="8">
    <location>
        <begin position="104"/>
        <end position="124"/>
    </location>
</feature>
<comment type="catalytic activity">
    <reaction evidence="7">
        <text>urea(in) = urea(out)</text>
        <dbReference type="Rhea" id="RHEA:32799"/>
        <dbReference type="ChEBI" id="CHEBI:16199"/>
    </reaction>
</comment>
<dbReference type="PANTHER" id="PTHR10464:SF4">
    <property type="entry name" value="UREA TRANSPORTER"/>
    <property type="match status" value="1"/>
</dbReference>
<keyword evidence="10" id="KW-1185">Reference proteome</keyword>
<dbReference type="OMA" id="MIICTIV"/>
<comment type="subcellular location">
    <subcellularLocation>
        <location evidence="1">Cell membrane</location>
        <topology evidence="1">Multi-pass membrane protein</topology>
    </subcellularLocation>
</comment>
<gene>
    <name evidence="9" type="ORF">DLAC_01215</name>
</gene>
<feature type="transmembrane region" description="Helical" evidence="8">
    <location>
        <begin position="12"/>
        <end position="45"/>
    </location>
</feature>
<accession>A0A152A8H3</accession>
<protein>
    <submittedName>
        <fullName evidence="9">Urea transport protein</fullName>
    </submittedName>
</protein>
<comment type="similarity">
    <text evidence="2">Belongs to the urea transporter family.</text>
</comment>
<dbReference type="Proteomes" id="UP000076078">
    <property type="component" value="Unassembled WGS sequence"/>
</dbReference>
<reference evidence="9 10" key="1">
    <citation type="submission" date="2015-12" db="EMBL/GenBank/DDBJ databases">
        <title>Dictyostelia acquired genes for synthesis and detection of signals that induce cell-type specialization by lateral gene transfer from prokaryotes.</title>
        <authorList>
            <person name="Gloeckner G."/>
            <person name="Schaap P."/>
        </authorList>
    </citation>
    <scope>NUCLEOTIDE SEQUENCE [LARGE SCALE GENOMIC DNA]</scope>
    <source>
        <strain evidence="9 10">TK</strain>
    </source>
</reference>
<keyword evidence="3" id="KW-1003">Cell membrane</keyword>
<evidence type="ECO:0000256" key="5">
    <source>
        <dbReference type="ARBA" id="ARBA00022989"/>
    </source>
</evidence>
<evidence type="ECO:0000256" key="8">
    <source>
        <dbReference type="SAM" id="Phobius"/>
    </source>
</evidence>
<proteinExistence type="inferred from homology"/>
<dbReference type="OrthoDB" id="426293at2759"/>
<evidence type="ECO:0000256" key="7">
    <source>
        <dbReference type="ARBA" id="ARBA00033993"/>
    </source>
</evidence>
<feature type="transmembrane region" description="Helical" evidence="8">
    <location>
        <begin position="144"/>
        <end position="171"/>
    </location>
</feature>
<dbReference type="InParanoid" id="A0A152A8H3"/>
<evidence type="ECO:0000313" key="9">
    <source>
        <dbReference type="EMBL" id="KYR02377.1"/>
    </source>
</evidence>
<dbReference type="InterPro" id="IPR004937">
    <property type="entry name" value="Urea_transporter"/>
</dbReference>
<keyword evidence="4 8" id="KW-0812">Transmembrane</keyword>